<gene>
    <name evidence="2" type="ORF">C8F04DRAFT_1269436</name>
</gene>
<evidence type="ECO:0000313" key="2">
    <source>
        <dbReference type="EMBL" id="KAJ7025204.1"/>
    </source>
</evidence>
<evidence type="ECO:0000313" key="3">
    <source>
        <dbReference type="Proteomes" id="UP001218188"/>
    </source>
</evidence>
<sequence length="228" mass="24731">MHIKGGTFKPDIRPDAQGTYADLTSLARPIDISELSGEDGTSAPVRLERGRHASSEDTAVATTPCTLAPKSPPPSTRRTRHVIRHRRKRTQSAPTHSHYPRPPPASNDSARERLGCEDVSPGMNNPTVLANAHPSISYPAPTPYSMLAPRCKVTTLHPSISYPARVRCLTPHSPNAAISPRSARLHGDIECTGPWCRVFEAAHPDSLHDEQTVREGIVIPVDPHGAPQ</sequence>
<protein>
    <submittedName>
        <fullName evidence="2">Uncharacterized protein</fullName>
    </submittedName>
</protein>
<feature type="region of interest" description="Disordered" evidence="1">
    <location>
        <begin position="29"/>
        <end position="111"/>
    </location>
</feature>
<feature type="compositionally biased region" description="Polar residues" evidence="1">
    <location>
        <begin position="56"/>
        <end position="65"/>
    </location>
</feature>
<name>A0AAD6SCA2_9AGAR</name>
<dbReference type="Proteomes" id="UP001218188">
    <property type="component" value="Unassembled WGS sequence"/>
</dbReference>
<proteinExistence type="predicted"/>
<organism evidence="2 3">
    <name type="scientific">Mycena alexandri</name>
    <dbReference type="NCBI Taxonomy" id="1745969"/>
    <lineage>
        <taxon>Eukaryota</taxon>
        <taxon>Fungi</taxon>
        <taxon>Dikarya</taxon>
        <taxon>Basidiomycota</taxon>
        <taxon>Agaricomycotina</taxon>
        <taxon>Agaricomycetes</taxon>
        <taxon>Agaricomycetidae</taxon>
        <taxon>Agaricales</taxon>
        <taxon>Marasmiineae</taxon>
        <taxon>Mycenaceae</taxon>
        <taxon>Mycena</taxon>
    </lineage>
</organism>
<feature type="compositionally biased region" description="Basic and acidic residues" evidence="1">
    <location>
        <begin position="46"/>
        <end position="55"/>
    </location>
</feature>
<accession>A0AAD6SCA2</accession>
<dbReference type="AlphaFoldDB" id="A0AAD6SCA2"/>
<keyword evidence="3" id="KW-1185">Reference proteome</keyword>
<dbReference type="EMBL" id="JARJCM010000157">
    <property type="protein sequence ID" value="KAJ7025204.1"/>
    <property type="molecule type" value="Genomic_DNA"/>
</dbReference>
<evidence type="ECO:0000256" key="1">
    <source>
        <dbReference type="SAM" id="MobiDB-lite"/>
    </source>
</evidence>
<feature type="compositionally biased region" description="Basic residues" evidence="1">
    <location>
        <begin position="77"/>
        <end position="90"/>
    </location>
</feature>
<reference evidence="2" key="1">
    <citation type="submission" date="2023-03" db="EMBL/GenBank/DDBJ databases">
        <title>Massive genome expansion in bonnet fungi (Mycena s.s.) driven by repeated elements and novel gene families across ecological guilds.</title>
        <authorList>
            <consortium name="Lawrence Berkeley National Laboratory"/>
            <person name="Harder C.B."/>
            <person name="Miyauchi S."/>
            <person name="Viragh M."/>
            <person name="Kuo A."/>
            <person name="Thoen E."/>
            <person name="Andreopoulos B."/>
            <person name="Lu D."/>
            <person name="Skrede I."/>
            <person name="Drula E."/>
            <person name="Henrissat B."/>
            <person name="Morin E."/>
            <person name="Kohler A."/>
            <person name="Barry K."/>
            <person name="LaButti K."/>
            <person name="Morin E."/>
            <person name="Salamov A."/>
            <person name="Lipzen A."/>
            <person name="Mereny Z."/>
            <person name="Hegedus B."/>
            <person name="Baldrian P."/>
            <person name="Stursova M."/>
            <person name="Weitz H."/>
            <person name="Taylor A."/>
            <person name="Grigoriev I.V."/>
            <person name="Nagy L.G."/>
            <person name="Martin F."/>
            <person name="Kauserud H."/>
        </authorList>
    </citation>
    <scope>NUCLEOTIDE SEQUENCE</scope>
    <source>
        <strain evidence="2">CBHHK200</strain>
    </source>
</reference>
<comment type="caution">
    <text evidence="2">The sequence shown here is derived from an EMBL/GenBank/DDBJ whole genome shotgun (WGS) entry which is preliminary data.</text>
</comment>